<dbReference type="EMBL" id="VCQV01000040">
    <property type="protein sequence ID" value="TWP33532.1"/>
    <property type="molecule type" value="Genomic_DNA"/>
</dbReference>
<protein>
    <submittedName>
        <fullName evidence="2">Carboxymuconolactone decarboxylase family protein</fullName>
    </submittedName>
</protein>
<dbReference type="InterPro" id="IPR004675">
    <property type="entry name" value="AhpD_core"/>
</dbReference>
<dbReference type="Proteomes" id="UP000320244">
    <property type="component" value="Unassembled WGS sequence"/>
</dbReference>
<reference evidence="2 3" key="1">
    <citation type="submission" date="2019-05" db="EMBL/GenBank/DDBJ databases">
        <authorList>
            <person name="Lee S.D."/>
        </authorList>
    </citation>
    <scope>NUCLEOTIDE SEQUENCE [LARGE SCALE GENOMIC DNA]</scope>
    <source>
        <strain evidence="2 3">C5-26</strain>
    </source>
</reference>
<dbReference type="Pfam" id="PF02627">
    <property type="entry name" value="CMD"/>
    <property type="match status" value="1"/>
</dbReference>
<evidence type="ECO:0000313" key="3">
    <source>
        <dbReference type="Proteomes" id="UP000320244"/>
    </source>
</evidence>
<dbReference type="SUPFAM" id="SSF69118">
    <property type="entry name" value="AhpD-like"/>
    <property type="match status" value="1"/>
</dbReference>
<dbReference type="NCBIfam" id="TIGR00778">
    <property type="entry name" value="ahpD_dom"/>
    <property type="match status" value="1"/>
</dbReference>
<evidence type="ECO:0000259" key="1">
    <source>
        <dbReference type="Pfam" id="PF02627"/>
    </source>
</evidence>
<accession>A0A563DUD8</accession>
<dbReference type="RefSeq" id="WP_146320187.1">
    <property type="nucleotide sequence ID" value="NZ_VCQV01000040.1"/>
</dbReference>
<proteinExistence type="predicted"/>
<organism evidence="2 3">
    <name type="scientific">Leekyejoonella antrihumi</name>
    <dbReference type="NCBI Taxonomy" id="1660198"/>
    <lineage>
        <taxon>Bacteria</taxon>
        <taxon>Bacillati</taxon>
        <taxon>Actinomycetota</taxon>
        <taxon>Actinomycetes</taxon>
        <taxon>Micrococcales</taxon>
        <taxon>Dermacoccaceae</taxon>
        <taxon>Leekyejoonella</taxon>
    </lineage>
</organism>
<dbReference type="GO" id="GO:0051920">
    <property type="term" value="F:peroxiredoxin activity"/>
    <property type="evidence" value="ECO:0007669"/>
    <property type="project" value="InterPro"/>
</dbReference>
<comment type="caution">
    <text evidence="2">The sequence shown here is derived from an EMBL/GenBank/DDBJ whole genome shotgun (WGS) entry which is preliminary data.</text>
</comment>
<dbReference type="AlphaFoldDB" id="A0A563DUD8"/>
<evidence type="ECO:0000313" key="2">
    <source>
        <dbReference type="EMBL" id="TWP33532.1"/>
    </source>
</evidence>
<keyword evidence="3" id="KW-1185">Reference proteome</keyword>
<dbReference type="PANTHER" id="PTHR34846:SF10">
    <property type="entry name" value="CYTOPLASMIC PROTEIN"/>
    <property type="match status" value="1"/>
</dbReference>
<dbReference type="OrthoDB" id="9801997at2"/>
<dbReference type="InterPro" id="IPR003779">
    <property type="entry name" value="CMD-like"/>
</dbReference>
<feature type="domain" description="Carboxymuconolactone decarboxylase-like" evidence="1">
    <location>
        <begin position="15"/>
        <end position="96"/>
    </location>
</feature>
<name>A0A563DUD8_9MICO</name>
<dbReference type="Gene3D" id="1.20.1290.10">
    <property type="entry name" value="AhpD-like"/>
    <property type="match status" value="1"/>
</dbReference>
<dbReference type="InterPro" id="IPR029032">
    <property type="entry name" value="AhpD-like"/>
</dbReference>
<sequence>MPTTQRMSIPDVDADAYKAVLGLEKYVHSGSLDEQLLSIVKTRASQINHCAWCLDMHIEEARKAGVEQRKLDLIAAWSEAGALFDGREQAALAFTEQVTLISQDGVTDDVWSAVRGVFDEKETLTLLMAIAAINVWNRMNVTARTDLPAQPATAG</sequence>
<gene>
    <name evidence="2" type="ORF">FGL98_21020</name>
</gene>
<dbReference type="PANTHER" id="PTHR34846">
    <property type="entry name" value="4-CARBOXYMUCONOLACTONE DECARBOXYLASE FAMILY PROTEIN (AFU_ORTHOLOGUE AFUA_6G11590)"/>
    <property type="match status" value="1"/>
</dbReference>
<reference evidence="2 3" key="2">
    <citation type="submission" date="2019-08" db="EMBL/GenBank/DDBJ databases">
        <title>Jejuicoccus antrihumi gen. nov., sp. nov., a new member of the family Dermacoccaceae isolated from a cave.</title>
        <authorList>
            <person name="Schumann P."/>
            <person name="Kim I.S."/>
        </authorList>
    </citation>
    <scope>NUCLEOTIDE SEQUENCE [LARGE SCALE GENOMIC DNA]</scope>
    <source>
        <strain evidence="2 3">C5-26</strain>
    </source>
</reference>